<evidence type="ECO:0000259" key="4">
    <source>
        <dbReference type="PROSITE" id="PS51485"/>
    </source>
</evidence>
<dbReference type="InterPro" id="IPR039391">
    <property type="entry name" value="Phytocyanin-like"/>
</dbReference>
<gene>
    <name evidence="5" type="ORF">Tsubulata_028624</name>
</gene>
<organism evidence="5 6">
    <name type="scientific">Turnera subulata</name>
    <dbReference type="NCBI Taxonomy" id="218843"/>
    <lineage>
        <taxon>Eukaryota</taxon>
        <taxon>Viridiplantae</taxon>
        <taxon>Streptophyta</taxon>
        <taxon>Embryophyta</taxon>
        <taxon>Tracheophyta</taxon>
        <taxon>Spermatophyta</taxon>
        <taxon>Magnoliopsida</taxon>
        <taxon>eudicotyledons</taxon>
        <taxon>Gunneridae</taxon>
        <taxon>Pentapetalae</taxon>
        <taxon>rosids</taxon>
        <taxon>fabids</taxon>
        <taxon>Malpighiales</taxon>
        <taxon>Passifloraceae</taxon>
        <taxon>Turnera</taxon>
    </lineage>
</organism>
<evidence type="ECO:0000256" key="3">
    <source>
        <dbReference type="SAM" id="SignalP"/>
    </source>
</evidence>
<evidence type="ECO:0000256" key="2">
    <source>
        <dbReference type="ARBA" id="ARBA00023180"/>
    </source>
</evidence>
<sequence>MKKMAKMSMCSAALLLVVLCYAQVISAEVYNVGDGTWRLGQDYTSWAAGKRFALGDTLVFTYIAPHTVAEVSASAASACDGSNPIFFSDNHSTFVRLTTPGDHFFISTAPGDCQHGMKLKLTVAAATTAP</sequence>
<feature type="domain" description="Phytocyanin" evidence="4">
    <location>
        <begin position="28"/>
        <end position="125"/>
    </location>
</feature>
<reference evidence="5" key="1">
    <citation type="submission" date="2022-02" db="EMBL/GenBank/DDBJ databases">
        <authorList>
            <person name="Henning P.M."/>
            <person name="McCubbin A.G."/>
            <person name="Shore J.S."/>
        </authorList>
    </citation>
    <scope>NUCLEOTIDE SEQUENCE</scope>
    <source>
        <strain evidence="5">F60SS</strain>
        <tissue evidence="5">Leaves</tissue>
    </source>
</reference>
<evidence type="ECO:0000313" key="5">
    <source>
        <dbReference type="EMBL" id="KAJ4832864.1"/>
    </source>
</evidence>
<name>A0A9Q0FJW7_9ROSI</name>
<evidence type="ECO:0000313" key="6">
    <source>
        <dbReference type="Proteomes" id="UP001141552"/>
    </source>
</evidence>
<dbReference type="CDD" id="cd04216">
    <property type="entry name" value="Phytocyanin"/>
    <property type="match status" value="1"/>
</dbReference>
<feature type="chain" id="PRO_5040130266" description="Phytocyanin domain-containing protein" evidence="3">
    <location>
        <begin position="28"/>
        <end position="130"/>
    </location>
</feature>
<dbReference type="Pfam" id="PF02298">
    <property type="entry name" value="Cu_bind_like"/>
    <property type="match status" value="1"/>
</dbReference>
<keyword evidence="2" id="KW-0325">Glycoprotein</keyword>
<keyword evidence="1" id="KW-1015">Disulfide bond</keyword>
<dbReference type="SUPFAM" id="SSF49503">
    <property type="entry name" value="Cupredoxins"/>
    <property type="match status" value="1"/>
</dbReference>
<keyword evidence="3" id="KW-0732">Signal</keyword>
<reference evidence="5" key="2">
    <citation type="journal article" date="2023" name="Plants (Basel)">
        <title>Annotation of the Turnera subulata (Passifloraceae) Draft Genome Reveals the S-Locus Evolved after the Divergence of Turneroideae from Passifloroideae in a Stepwise Manner.</title>
        <authorList>
            <person name="Henning P.M."/>
            <person name="Roalson E.H."/>
            <person name="Mir W."/>
            <person name="McCubbin A.G."/>
            <person name="Shore J.S."/>
        </authorList>
    </citation>
    <scope>NUCLEOTIDE SEQUENCE</scope>
    <source>
        <strain evidence="5">F60SS</strain>
    </source>
</reference>
<feature type="signal peptide" evidence="3">
    <location>
        <begin position="1"/>
        <end position="27"/>
    </location>
</feature>
<keyword evidence="6" id="KW-1185">Reference proteome</keyword>
<evidence type="ECO:0000256" key="1">
    <source>
        <dbReference type="ARBA" id="ARBA00023157"/>
    </source>
</evidence>
<accession>A0A9Q0FJW7</accession>
<dbReference type="EMBL" id="JAKUCV010005061">
    <property type="protein sequence ID" value="KAJ4832864.1"/>
    <property type="molecule type" value="Genomic_DNA"/>
</dbReference>
<comment type="caution">
    <text evidence="5">The sequence shown here is derived from an EMBL/GenBank/DDBJ whole genome shotgun (WGS) entry which is preliminary data.</text>
</comment>
<dbReference type="PANTHER" id="PTHR33021">
    <property type="entry name" value="BLUE COPPER PROTEIN"/>
    <property type="match status" value="1"/>
</dbReference>
<dbReference type="Gene3D" id="2.60.40.420">
    <property type="entry name" value="Cupredoxins - blue copper proteins"/>
    <property type="match status" value="1"/>
</dbReference>
<dbReference type="PANTHER" id="PTHR33021:SF193">
    <property type="entry name" value="OS06G0218600 PROTEIN"/>
    <property type="match status" value="1"/>
</dbReference>
<dbReference type="GO" id="GO:0005886">
    <property type="term" value="C:plasma membrane"/>
    <property type="evidence" value="ECO:0007669"/>
    <property type="project" value="TreeGrafter"/>
</dbReference>
<dbReference type="PROSITE" id="PS51485">
    <property type="entry name" value="PHYTOCYANIN"/>
    <property type="match status" value="1"/>
</dbReference>
<dbReference type="InterPro" id="IPR003245">
    <property type="entry name" value="Phytocyanin_dom"/>
</dbReference>
<dbReference type="GO" id="GO:0009055">
    <property type="term" value="F:electron transfer activity"/>
    <property type="evidence" value="ECO:0007669"/>
    <property type="project" value="InterPro"/>
</dbReference>
<dbReference type="OrthoDB" id="686200at2759"/>
<proteinExistence type="predicted"/>
<dbReference type="Proteomes" id="UP001141552">
    <property type="component" value="Unassembled WGS sequence"/>
</dbReference>
<dbReference type="InterPro" id="IPR008972">
    <property type="entry name" value="Cupredoxin"/>
</dbReference>
<dbReference type="AlphaFoldDB" id="A0A9Q0FJW7"/>
<dbReference type="FunFam" id="2.60.40.420:FF:000034">
    <property type="entry name" value="Cupredoxin superfamily protein"/>
    <property type="match status" value="1"/>
</dbReference>
<protein>
    <recommendedName>
        <fullName evidence="4">Phytocyanin domain-containing protein</fullName>
    </recommendedName>
</protein>